<dbReference type="RefSeq" id="XP_022156654.1">
    <property type="nucleotide sequence ID" value="XM_022300962.1"/>
</dbReference>
<evidence type="ECO:0000313" key="3">
    <source>
        <dbReference type="RefSeq" id="XP_022156654.1"/>
    </source>
</evidence>
<evidence type="ECO:0000256" key="1">
    <source>
        <dbReference type="SAM" id="Phobius"/>
    </source>
</evidence>
<keyword evidence="1" id="KW-0472">Membrane</keyword>
<dbReference type="Proteomes" id="UP000504603">
    <property type="component" value="Unplaced"/>
</dbReference>
<dbReference type="PANTHER" id="PTHR33625">
    <property type="entry name" value="OS08G0179900 PROTEIN"/>
    <property type="match status" value="1"/>
</dbReference>
<protein>
    <submittedName>
        <fullName evidence="3">Uncharacterized protein LOC111023503</fullName>
    </submittedName>
</protein>
<keyword evidence="1" id="KW-1133">Transmembrane helix</keyword>
<dbReference type="GeneID" id="111023503"/>
<keyword evidence="1" id="KW-0812">Transmembrane</keyword>
<dbReference type="AlphaFoldDB" id="A0A6J1DU63"/>
<organism evidence="2 3">
    <name type="scientific">Momordica charantia</name>
    <name type="common">Bitter gourd</name>
    <name type="synonym">Balsam pear</name>
    <dbReference type="NCBI Taxonomy" id="3673"/>
    <lineage>
        <taxon>Eukaryota</taxon>
        <taxon>Viridiplantae</taxon>
        <taxon>Streptophyta</taxon>
        <taxon>Embryophyta</taxon>
        <taxon>Tracheophyta</taxon>
        <taxon>Spermatophyta</taxon>
        <taxon>Magnoliopsida</taxon>
        <taxon>eudicotyledons</taxon>
        <taxon>Gunneridae</taxon>
        <taxon>Pentapetalae</taxon>
        <taxon>rosids</taxon>
        <taxon>fabids</taxon>
        <taxon>Cucurbitales</taxon>
        <taxon>Cucurbitaceae</taxon>
        <taxon>Momordiceae</taxon>
        <taxon>Momordica</taxon>
    </lineage>
</organism>
<proteinExistence type="predicted"/>
<keyword evidence="2" id="KW-1185">Reference proteome</keyword>
<reference evidence="3" key="1">
    <citation type="submission" date="2025-08" db="UniProtKB">
        <authorList>
            <consortium name="RefSeq"/>
        </authorList>
    </citation>
    <scope>IDENTIFICATION</scope>
    <source>
        <strain evidence="3">OHB3-1</strain>
    </source>
</reference>
<sequence>MASNCSCGGNTCKSLRCGSEIQKKDKAAAKSPRKFDLGPVPSPVEVDAAVTALQSYLQEVFSNISMSKWLQPVMNFNDSRILHSVGYQLIYKAFQWLRTDPSFKGMVVSLCMDKAVWNAIAVNNGFMENFRELPSSGVNEYPGSSKQGPDFGNIILRWILEMSLKKVVELIESFLILLNNAFHFPGKDKLTPEKKDDINEKIESAFVLSLVVMLMVVVARAQIA</sequence>
<gene>
    <name evidence="3" type="primary">LOC111023503</name>
</gene>
<dbReference type="OrthoDB" id="737041at2759"/>
<name>A0A6J1DU63_MOMCH</name>
<accession>A0A6J1DU63</accession>
<evidence type="ECO:0000313" key="2">
    <source>
        <dbReference type="Proteomes" id="UP000504603"/>
    </source>
</evidence>
<dbReference type="PANTHER" id="PTHR33625:SF2">
    <property type="entry name" value="POST-SET DOMAIN-CONTAINING PROTEIN"/>
    <property type="match status" value="1"/>
</dbReference>
<feature type="transmembrane region" description="Helical" evidence="1">
    <location>
        <begin position="204"/>
        <end position="223"/>
    </location>
</feature>
<dbReference type="KEGG" id="mcha:111023503"/>